<sequence length="405" mass="41976">MSADTTAAAPARDEARAGTASPSRGAREGRSPWLVAALVVAVLAAMLISVARGYYRDGPLEPDAPTGQGAKAVVQVLGDLGVEVEVDRHTADAAESLRAGGTVLVTAPRELSGAQLTALDEALRAGDGRLVLVQPDFVTLSYLTSLITPVGTVEEPTRLGAGPDCGDLAHGARELAVPGEEDSLRGPASLYRTAGDDAHGCFTAGAGGALVASHDGVIALGSADLLTNAHVGGADNAALALNLLGQDGELTWYVPSANDPMAATGQTLLGHLPDWAGPTLLWVLLTATIALVALAHRLGPVVQEPLPVSVRPQELVLGRARLLQQANARDAAARSLRSAAAARLAHRLGLRRESSLDALLAALAPHVEHEPHRLRDLLGPSPVPTDQDLVRLAHDLDRLEKEIDR</sequence>
<dbReference type="Proteomes" id="UP000254236">
    <property type="component" value="Chromosome"/>
</dbReference>
<reference evidence="4 6" key="1">
    <citation type="submission" date="2018-07" db="EMBL/GenBank/DDBJ databases">
        <title>Brachybacterium saurashtrense DSM 23186 genome sequence.</title>
        <authorList>
            <person name="Guo L."/>
        </authorList>
    </citation>
    <scope>NUCLEOTIDE SEQUENCE [LARGE SCALE GENOMIC DNA]</scope>
    <source>
        <strain evidence="4 6">DSM 23186</strain>
    </source>
</reference>
<reference evidence="5 7" key="2">
    <citation type="submission" date="2018-08" db="EMBL/GenBank/DDBJ databases">
        <title>Brachybacterium saurashtrense DSM 23186.</title>
        <authorList>
            <person name="Li Y."/>
        </authorList>
    </citation>
    <scope>NUCLEOTIDE SEQUENCE [LARGE SCALE GENOMIC DNA]</scope>
    <source>
        <strain evidence="5 7">DSM 23186</strain>
    </source>
</reference>
<evidence type="ECO:0000313" key="7">
    <source>
        <dbReference type="Proteomes" id="UP000282185"/>
    </source>
</evidence>
<protein>
    <submittedName>
        <fullName evidence="5">DUF4350 domain-containing protein</fullName>
    </submittedName>
</protein>
<dbReference type="Pfam" id="PF14258">
    <property type="entry name" value="DUF4350"/>
    <property type="match status" value="1"/>
</dbReference>
<dbReference type="EMBL" id="QSWH01000010">
    <property type="protein sequence ID" value="RRR21105.1"/>
    <property type="molecule type" value="Genomic_DNA"/>
</dbReference>
<evidence type="ECO:0000259" key="3">
    <source>
        <dbReference type="Pfam" id="PF14258"/>
    </source>
</evidence>
<dbReference type="KEGG" id="bsau:DWV08_07785"/>
<feature type="domain" description="DUF4350" evidence="3">
    <location>
        <begin position="63"/>
        <end position="244"/>
    </location>
</feature>
<accession>A0A345YNM2</accession>
<feature type="transmembrane region" description="Helical" evidence="2">
    <location>
        <begin position="33"/>
        <end position="55"/>
    </location>
</feature>
<dbReference type="Proteomes" id="UP000282185">
    <property type="component" value="Unassembled WGS sequence"/>
</dbReference>
<dbReference type="RefSeq" id="WP_115413274.1">
    <property type="nucleotide sequence ID" value="NZ_CP031356.1"/>
</dbReference>
<feature type="region of interest" description="Disordered" evidence="1">
    <location>
        <begin position="1"/>
        <end position="27"/>
    </location>
</feature>
<keyword evidence="2" id="KW-1133">Transmembrane helix</keyword>
<dbReference type="EMBL" id="CP031356">
    <property type="protein sequence ID" value="AXK45524.1"/>
    <property type="molecule type" value="Genomic_DNA"/>
</dbReference>
<dbReference type="OrthoDB" id="5241668at2"/>
<evidence type="ECO:0000313" key="6">
    <source>
        <dbReference type="Proteomes" id="UP000254236"/>
    </source>
</evidence>
<gene>
    <name evidence="4" type="ORF">DWV08_07785</name>
    <name evidence="5" type="ORF">DXU92_15565</name>
</gene>
<keyword evidence="2" id="KW-0812">Transmembrane</keyword>
<dbReference type="AlphaFoldDB" id="A0A345YNM2"/>
<feature type="compositionally biased region" description="Low complexity" evidence="1">
    <location>
        <begin position="1"/>
        <end position="10"/>
    </location>
</feature>
<evidence type="ECO:0000313" key="4">
    <source>
        <dbReference type="EMBL" id="AXK45524.1"/>
    </source>
</evidence>
<dbReference type="InterPro" id="IPR025646">
    <property type="entry name" value="DUF4350"/>
</dbReference>
<organism evidence="5 7">
    <name type="scientific">Brachybacterium saurashtrense</name>
    <dbReference type="NCBI Taxonomy" id="556288"/>
    <lineage>
        <taxon>Bacteria</taxon>
        <taxon>Bacillati</taxon>
        <taxon>Actinomycetota</taxon>
        <taxon>Actinomycetes</taxon>
        <taxon>Micrococcales</taxon>
        <taxon>Dermabacteraceae</taxon>
        <taxon>Brachybacterium</taxon>
    </lineage>
</organism>
<evidence type="ECO:0000313" key="5">
    <source>
        <dbReference type="EMBL" id="RRR21105.1"/>
    </source>
</evidence>
<evidence type="ECO:0000256" key="1">
    <source>
        <dbReference type="SAM" id="MobiDB-lite"/>
    </source>
</evidence>
<proteinExistence type="predicted"/>
<keyword evidence="2" id="KW-0472">Membrane</keyword>
<name>A0A345YNM2_9MICO</name>
<evidence type="ECO:0000256" key="2">
    <source>
        <dbReference type="SAM" id="Phobius"/>
    </source>
</evidence>
<keyword evidence="6" id="KW-1185">Reference proteome</keyword>